<evidence type="ECO:0000256" key="3">
    <source>
        <dbReference type="ARBA" id="ARBA00023163"/>
    </source>
</evidence>
<proteinExistence type="predicted"/>
<dbReference type="Proteomes" id="UP001428817">
    <property type="component" value="Unassembled WGS sequence"/>
</dbReference>
<dbReference type="InterPro" id="IPR054129">
    <property type="entry name" value="DesT_TetR_C"/>
</dbReference>
<dbReference type="PANTHER" id="PTHR30055:SF174">
    <property type="entry name" value="TRANSCRIPTIONAL REGULATORY PROTEIN (PROBABLY TETR-FAMILY)-RELATED"/>
    <property type="match status" value="1"/>
</dbReference>
<evidence type="ECO:0000259" key="5">
    <source>
        <dbReference type="PROSITE" id="PS50977"/>
    </source>
</evidence>
<evidence type="ECO:0000256" key="1">
    <source>
        <dbReference type="ARBA" id="ARBA00023015"/>
    </source>
</evidence>
<feature type="DNA-binding region" description="H-T-H motif" evidence="4">
    <location>
        <begin position="40"/>
        <end position="59"/>
    </location>
</feature>
<evidence type="ECO:0000313" key="7">
    <source>
        <dbReference type="Proteomes" id="UP001428817"/>
    </source>
</evidence>
<evidence type="ECO:0000313" key="6">
    <source>
        <dbReference type="EMBL" id="GAA5175224.1"/>
    </source>
</evidence>
<dbReference type="PANTHER" id="PTHR30055">
    <property type="entry name" value="HTH-TYPE TRANSCRIPTIONAL REGULATOR RUTR"/>
    <property type="match status" value="1"/>
</dbReference>
<keyword evidence="2 4" id="KW-0238">DNA-binding</keyword>
<dbReference type="Pfam" id="PF00440">
    <property type="entry name" value="TetR_N"/>
    <property type="match status" value="1"/>
</dbReference>
<dbReference type="Gene3D" id="1.10.357.10">
    <property type="entry name" value="Tetracycline Repressor, domain 2"/>
    <property type="match status" value="1"/>
</dbReference>
<organism evidence="6 7">
    <name type="scientific">Pseudonocardia eucalypti</name>
    <dbReference type="NCBI Taxonomy" id="648755"/>
    <lineage>
        <taxon>Bacteria</taxon>
        <taxon>Bacillati</taxon>
        <taxon>Actinomycetota</taxon>
        <taxon>Actinomycetes</taxon>
        <taxon>Pseudonocardiales</taxon>
        <taxon>Pseudonocardiaceae</taxon>
        <taxon>Pseudonocardia</taxon>
    </lineage>
</organism>
<dbReference type="SUPFAM" id="SSF46689">
    <property type="entry name" value="Homeodomain-like"/>
    <property type="match status" value="1"/>
</dbReference>
<dbReference type="InterPro" id="IPR050109">
    <property type="entry name" value="HTH-type_TetR-like_transc_reg"/>
</dbReference>
<dbReference type="PROSITE" id="PS50977">
    <property type="entry name" value="HTH_TETR_2"/>
    <property type="match status" value="1"/>
</dbReference>
<keyword evidence="7" id="KW-1185">Reference proteome</keyword>
<dbReference type="EMBL" id="BAABJP010000064">
    <property type="protein sequence ID" value="GAA5175224.1"/>
    <property type="molecule type" value="Genomic_DNA"/>
</dbReference>
<protein>
    <recommendedName>
        <fullName evidence="5">HTH tetR-type domain-containing protein</fullName>
    </recommendedName>
</protein>
<gene>
    <name evidence="6" type="ORF">GCM10023321_80870</name>
</gene>
<accession>A0ABP9RCP3</accession>
<evidence type="ECO:0000256" key="2">
    <source>
        <dbReference type="ARBA" id="ARBA00023125"/>
    </source>
</evidence>
<dbReference type="RefSeq" id="WP_185063263.1">
    <property type="nucleotide sequence ID" value="NZ_BAABJP010000064.1"/>
</dbReference>
<dbReference type="InterPro" id="IPR009057">
    <property type="entry name" value="Homeodomain-like_sf"/>
</dbReference>
<name>A0ABP9RCP3_9PSEU</name>
<sequence>MVSADPAAAVIETRERPDRRALLVETAETLFTERAYDEVTTTEIAKRAGVAYGLIAHHFANKRGLYLAMVNAVAERLRAVHQAQPTGGTPAEMLREGILRHIAYVEDNAKGYLALMYGGSGSDPEVRAIIESFRWTIVTRLLGMLGVHEPIRPVLRTAMRGWSGYVTESLLDYLQNSDTSRDDVATLVIRALVSTLRTAHSLDPDIGIGPSVIDRLC</sequence>
<reference evidence="7" key="1">
    <citation type="journal article" date="2019" name="Int. J. Syst. Evol. Microbiol.">
        <title>The Global Catalogue of Microorganisms (GCM) 10K type strain sequencing project: providing services to taxonomists for standard genome sequencing and annotation.</title>
        <authorList>
            <consortium name="The Broad Institute Genomics Platform"/>
            <consortium name="The Broad Institute Genome Sequencing Center for Infectious Disease"/>
            <person name="Wu L."/>
            <person name="Ma J."/>
        </authorList>
    </citation>
    <scope>NUCLEOTIDE SEQUENCE [LARGE SCALE GENOMIC DNA]</scope>
    <source>
        <strain evidence="7">JCM 18303</strain>
    </source>
</reference>
<dbReference type="Pfam" id="PF21943">
    <property type="entry name" value="TetR_C_46"/>
    <property type="match status" value="1"/>
</dbReference>
<evidence type="ECO:0000256" key="4">
    <source>
        <dbReference type="PROSITE-ProRule" id="PRU00335"/>
    </source>
</evidence>
<keyword evidence="1" id="KW-0805">Transcription regulation</keyword>
<comment type="caution">
    <text evidence="6">The sequence shown here is derived from an EMBL/GenBank/DDBJ whole genome shotgun (WGS) entry which is preliminary data.</text>
</comment>
<keyword evidence="3" id="KW-0804">Transcription</keyword>
<dbReference type="InterPro" id="IPR001647">
    <property type="entry name" value="HTH_TetR"/>
</dbReference>
<dbReference type="PRINTS" id="PR00455">
    <property type="entry name" value="HTHTETR"/>
</dbReference>
<feature type="domain" description="HTH tetR-type" evidence="5">
    <location>
        <begin position="17"/>
        <end position="77"/>
    </location>
</feature>